<reference evidence="2 3" key="2">
    <citation type="submission" date="2017-04" db="EMBL/GenBank/DDBJ databases">
        <title>CpG methylation of centromeres and impact of large insertions on vertebrate speciation.</title>
        <authorList>
            <person name="Ichikawa K."/>
            <person name="Yoshimura J."/>
            <person name="Morishita S."/>
        </authorList>
    </citation>
    <scope>NUCLEOTIDE SEQUENCE</scope>
    <source>
        <strain evidence="2 3">HNI</strain>
    </source>
</reference>
<dbReference type="Proteomes" id="UP000265180">
    <property type="component" value="Chromosome 3"/>
</dbReference>
<sequence>RPSDQNALLSGHPQPPPQASIRKPNSAISSSREGVNEDSHEICPALEAVQALFHAFRPLGSALQSYLSECFQALSEEPYNCMAAILTGGQDVHVLEKFSLIKIRSKSKSSQHRVLCSLMARGTKMMFSVLGGSVALTGSSNLSMIKKNGLSFPKDRNVVEVGGAKYG</sequence>
<reference evidence="2" key="3">
    <citation type="submission" date="2025-08" db="UniProtKB">
        <authorList>
            <consortium name="Ensembl"/>
        </authorList>
    </citation>
    <scope>IDENTIFICATION</scope>
    <source>
        <strain evidence="2">HNI</strain>
    </source>
</reference>
<protein>
    <submittedName>
        <fullName evidence="2">Uncharacterized protein</fullName>
    </submittedName>
</protein>
<reference evidence="2" key="4">
    <citation type="submission" date="2025-09" db="UniProtKB">
        <authorList>
            <consortium name="Ensembl"/>
        </authorList>
    </citation>
    <scope>IDENTIFICATION</scope>
    <source>
        <strain evidence="2">HNI</strain>
    </source>
</reference>
<evidence type="ECO:0000256" key="1">
    <source>
        <dbReference type="SAM" id="MobiDB-lite"/>
    </source>
</evidence>
<evidence type="ECO:0000313" key="2">
    <source>
        <dbReference type="Ensembl" id="ENSORLP00020024447.1"/>
    </source>
</evidence>
<dbReference type="AlphaFoldDB" id="A0A3P9LUR7"/>
<organism evidence="2 3">
    <name type="scientific">Oryzias latipes</name>
    <name type="common">Japanese rice fish</name>
    <name type="synonym">Japanese killifish</name>
    <dbReference type="NCBI Taxonomy" id="8090"/>
    <lineage>
        <taxon>Eukaryota</taxon>
        <taxon>Metazoa</taxon>
        <taxon>Chordata</taxon>
        <taxon>Craniata</taxon>
        <taxon>Vertebrata</taxon>
        <taxon>Euteleostomi</taxon>
        <taxon>Actinopterygii</taxon>
        <taxon>Neopterygii</taxon>
        <taxon>Teleostei</taxon>
        <taxon>Neoteleostei</taxon>
        <taxon>Acanthomorphata</taxon>
        <taxon>Ovalentaria</taxon>
        <taxon>Atherinomorphae</taxon>
        <taxon>Beloniformes</taxon>
        <taxon>Adrianichthyidae</taxon>
        <taxon>Oryziinae</taxon>
        <taxon>Oryzias</taxon>
    </lineage>
</organism>
<accession>A0A3P9LUR7</accession>
<proteinExistence type="predicted"/>
<name>A0A3P9LUR7_ORYLA</name>
<feature type="region of interest" description="Disordered" evidence="1">
    <location>
        <begin position="1"/>
        <end position="34"/>
    </location>
</feature>
<evidence type="ECO:0000313" key="3">
    <source>
        <dbReference type="Proteomes" id="UP000265180"/>
    </source>
</evidence>
<dbReference type="Ensembl" id="ENSORLT00020007034.1">
    <property type="protein sequence ID" value="ENSORLP00020024447.1"/>
    <property type="gene ID" value="ENSORLG00020005785.1"/>
</dbReference>
<reference key="1">
    <citation type="journal article" date="2007" name="Nature">
        <title>The medaka draft genome and insights into vertebrate genome evolution.</title>
        <authorList>
            <person name="Kasahara M."/>
            <person name="Naruse K."/>
            <person name="Sasaki S."/>
            <person name="Nakatani Y."/>
            <person name="Qu W."/>
            <person name="Ahsan B."/>
            <person name="Yamada T."/>
            <person name="Nagayasu Y."/>
            <person name="Doi K."/>
            <person name="Kasai Y."/>
            <person name="Jindo T."/>
            <person name="Kobayashi D."/>
            <person name="Shimada A."/>
            <person name="Toyoda A."/>
            <person name="Kuroki Y."/>
            <person name="Fujiyama A."/>
            <person name="Sasaki T."/>
            <person name="Shimizu A."/>
            <person name="Asakawa S."/>
            <person name="Shimizu N."/>
            <person name="Hashimoto S."/>
            <person name="Yang J."/>
            <person name="Lee Y."/>
            <person name="Matsushima K."/>
            <person name="Sugano S."/>
            <person name="Sakaizumi M."/>
            <person name="Narita T."/>
            <person name="Ohishi K."/>
            <person name="Haga S."/>
            <person name="Ohta F."/>
            <person name="Nomoto H."/>
            <person name="Nogata K."/>
            <person name="Morishita T."/>
            <person name="Endo T."/>
            <person name="Shin-I T."/>
            <person name="Takeda H."/>
            <person name="Morishita S."/>
            <person name="Kohara Y."/>
        </authorList>
    </citation>
    <scope>NUCLEOTIDE SEQUENCE [LARGE SCALE GENOMIC DNA]</scope>
    <source>
        <strain>Hd-rR</strain>
    </source>
</reference>